<dbReference type="PROSITE" id="PS50846">
    <property type="entry name" value="HMA_2"/>
    <property type="match status" value="1"/>
</dbReference>
<dbReference type="Proteomes" id="UP000600171">
    <property type="component" value="Unassembled WGS sequence"/>
</dbReference>
<evidence type="ECO:0000313" key="4">
    <source>
        <dbReference type="Proteomes" id="UP000600171"/>
    </source>
</evidence>
<dbReference type="CDD" id="cd00371">
    <property type="entry name" value="HMA"/>
    <property type="match status" value="1"/>
</dbReference>
<protein>
    <recommendedName>
        <fullName evidence="2">HMA domain-containing protein</fullName>
    </recommendedName>
</protein>
<evidence type="ECO:0000313" key="3">
    <source>
        <dbReference type="EMBL" id="GGH61981.1"/>
    </source>
</evidence>
<sequence>MTTTSPPRLLPMASHGCSCCEPASRTGTASIPAANDSSAGGSSPSYQVTGLTCGHCAKSVIQALQALPQVDDVQVDLATGGVSTVTVTGVVPPEMVRRAIEEAGYAVLS</sequence>
<dbReference type="PROSITE" id="PS01047">
    <property type="entry name" value="HMA_1"/>
    <property type="match status" value="1"/>
</dbReference>
<dbReference type="InterPro" id="IPR017969">
    <property type="entry name" value="Heavy-metal-associated_CS"/>
</dbReference>
<proteinExistence type="predicted"/>
<dbReference type="EMBL" id="BMDC01000001">
    <property type="protein sequence ID" value="GGH61981.1"/>
    <property type="molecule type" value="Genomic_DNA"/>
</dbReference>
<keyword evidence="1" id="KW-0479">Metal-binding</keyword>
<dbReference type="SUPFAM" id="SSF55008">
    <property type="entry name" value="HMA, heavy metal-associated domain"/>
    <property type="match status" value="1"/>
</dbReference>
<dbReference type="Pfam" id="PF00403">
    <property type="entry name" value="HMA"/>
    <property type="match status" value="1"/>
</dbReference>
<accession>A0A917IUB8</accession>
<keyword evidence="4" id="KW-1185">Reference proteome</keyword>
<comment type="caution">
    <text evidence="3">The sequence shown here is derived from an EMBL/GenBank/DDBJ whole genome shotgun (WGS) entry which is preliminary data.</text>
</comment>
<name>A0A917IUB8_9MICC</name>
<feature type="domain" description="HMA" evidence="2">
    <location>
        <begin position="42"/>
        <end position="108"/>
    </location>
</feature>
<dbReference type="GO" id="GO:0046872">
    <property type="term" value="F:metal ion binding"/>
    <property type="evidence" value="ECO:0007669"/>
    <property type="project" value="UniProtKB-KW"/>
</dbReference>
<organism evidence="3 4">
    <name type="scientific">Rothia aerolata</name>
    <dbReference type="NCBI Taxonomy" id="1812262"/>
    <lineage>
        <taxon>Bacteria</taxon>
        <taxon>Bacillati</taxon>
        <taxon>Actinomycetota</taxon>
        <taxon>Actinomycetes</taxon>
        <taxon>Micrococcales</taxon>
        <taxon>Micrococcaceae</taxon>
        <taxon>Rothia</taxon>
    </lineage>
</organism>
<reference evidence="3 4" key="1">
    <citation type="journal article" date="2014" name="Int. J. Syst. Evol. Microbiol.">
        <title>Complete genome sequence of Corynebacterium casei LMG S-19264T (=DSM 44701T), isolated from a smear-ripened cheese.</title>
        <authorList>
            <consortium name="US DOE Joint Genome Institute (JGI-PGF)"/>
            <person name="Walter F."/>
            <person name="Albersmeier A."/>
            <person name="Kalinowski J."/>
            <person name="Ruckert C."/>
        </authorList>
    </citation>
    <scope>NUCLEOTIDE SEQUENCE [LARGE SCALE GENOMIC DNA]</scope>
    <source>
        <strain evidence="3 4">CCM 8669</strain>
    </source>
</reference>
<dbReference type="Gene3D" id="3.30.70.100">
    <property type="match status" value="1"/>
</dbReference>
<dbReference type="RefSeq" id="WP_188359332.1">
    <property type="nucleotide sequence ID" value="NZ_BMDC01000001.1"/>
</dbReference>
<dbReference type="InterPro" id="IPR036163">
    <property type="entry name" value="HMA_dom_sf"/>
</dbReference>
<dbReference type="InterPro" id="IPR006121">
    <property type="entry name" value="HMA_dom"/>
</dbReference>
<dbReference type="AlphaFoldDB" id="A0A917IUB8"/>
<evidence type="ECO:0000256" key="1">
    <source>
        <dbReference type="ARBA" id="ARBA00022723"/>
    </source>
</evidence>
<gene>
    <name evidence="3" type="ORF">GCM10007359_11740</name>
</gene>
<evidence type="ECO:0000259" key="2">
    <source>
        <dbReference type="PROSITE" id="PS50846"/>
    </source>
</evidence>